<evidence type="ECO:0000313" key="1">
    <source>
        <dbReference type="EMBL" id="GBL87410.1"/>
    </source>
</evidence>
<dbReference type="Proteomes" id="UP000499080">
    <property type="component" value="Unassembled WGS sequence"/>
</dbReference>
<accession>A0A4Y2B5C3</accession>
<gene>
    <name evidence="1" type="ORF">AVEN_118353_1</name>
</gene>
<reference evidence="1 2" key="1">
    <citation type="journal article" date="2019" name="Sci. Rep.">
        <title>Orb-weaving spider Araneus ventricosus genome elucidates the spidroin gene catalogue.</title>
        <authorList>
            <person name="Kono N."/>
            <person name="Nakamura H."/>
            <person name="Ohtoshi R."/>
            <person name="Moran D.A.P."/>
            <person name="Shinohara A."/>
            <person name="Yoshida Y."/>
            <person name="Fujiwara M."/>
            <person name="Mori M."/>
            <person name="Tomita M."/>
            <person name="Arakawa K."/>
        </authorList>
    </citation>
    <scope>NUCLEOTIDE SEQUENCE [LARGE SCALE GENOMIC DNA]</scope>
</reference>
<comment type="caution">
    <text evidence="1">The sequence shown here is derived from an EMBL/GenBank/DDBJ whole genome shotgun (WGS) entry which is preliminary data.</text>
</comment>
<sequence length="146" mass="17017">MCLTDLIKKSIAHIAEVQQMAWHRVKHRAVRYYTIIGERVIQQHQGTKNQRKICFRTSIISGQVRNSAECESVAVTISCLLLSMIPVPLHISLTSEERRDPSDKVTARKSEDRLFETRLHRKSSWYMDLMRVKYEIESNISAMEEV</sequence>
<organism evidence="1 2">
    <name type="scientific">Araneus ventricosus</name>
    <name type="common">Orbweaver spider</name>
    <name type="synonym">Epeira ventricosa</name>
    <dbReference type="NCBI Taxonomy" id="182803"/>
    <lineage>
        <taxon>Eukaryota</taxon>
        <taxon>Metazoa</taxon>
        <taxon>Ecdysozoa</taxon>
        <taxon>Arthropoda</taxon>
        <taxon>Chelicerata</taxon>
        <taxon>Arachnida</taxon>
        <taxon>Araneae</taxon>
        <taxon>Araneomorphae</taxon>
        <taxon>Entelegynae</taxon>
        <taxon>Araneoidea</taxon>
        <taxon>Araneidae</taxon>
        <taxon>Araneus</taxon>
    </lineage>
</organism>
<keyword evidence="2" id="KW-1185">Reference proteome</keyword>
<proteinExistence type="predicted"/>
<dbReference type="EMBL" id="BGPR01000053">
    <property type="protein sequence ID" value="GBL87410.1"/>
    <property type="molecule type" value="Genomic_DNA"/>
</dbReference>
<name>A0A4Y2B5C3_ARAVE</name>
<protein>
    <submittedName>
        <fullName evidence="1">Uncharacterized protein</fullName>
    </submittedName>
</protein>
<dbReference type="AlphaFoldDB" id="A0A4Y2B5C3"/>
<evidence type="ECO:0000313" key="2">
    <source>
        <dbReference type="Proteomes" id="UP000499080"/>
    </source>
</evidence>